<keyword evidence="7" id="KW-1185">Reference proteome</keyword>
<name>A0A0C3M457_9AGAM</name>
<feature type="transmembrane region" description="Helical" evidence="5">
    <location>
        <begin position="42"/>
        <end position="62"/>
    </location>
</feature>
<protein>
    <submittedName>
        <fullName evidence="6">Uncharacterized protein</fullName>
    </submittedName>
</protein>
<evidence type="ECO:0000256" key="1">
    <source>
        <dbReference type="ARBA" id="ARBA00004141"/>
    </source>
</evidence>
<evidence type="ECO:0000256" key="2">
    <source>
        <dbReference type="ARBA" id="ARBA00022692"/>
    </source>
</evidence>
<dbReference type="PANTHER" id="PTHR28128">
    <property type="entry name" value="GOLGI APPARATUS MEMBRANE PROTEIN TVP15"/>
    <property type="match status" value="1"/>
</dbReference>
<dbReference type="STRING" id="1051891.A0A0C3M457"/>
<dbReference type="Proteomes" id="UP000054248">
    <property type="component" value="Unassembled WGS sequence"/>
</dbReference>
<dbReference type="EMBL" id="KN822994">
    <property type="protein sequence ID" value="KIO28442.1"/>
    <property type="molecule type" value="Genomic_DNA"/>
</dbReference>
<dbReference type="Pfam" id="PF08507">
    <property type="entry name" value="COPI_assoc"/>
    <property type="match status" value="1"/>
</dbReference>
<dbReference type="GO" id="GO:0000139">
    <property type="term" value="C:Golgi membrane"/>
    <property type="evidence" value="ECO:0007669"/>
    <property type="project" value="TreeGrafter"/>
</dbReference>
<evidence type="ECO:0000256" key="5">
    <source>
        <dbReference type="SAM" id="Phobius"/>
    </source>
</evidence>
<keyword evidence="2 5" id="KW-0812">Transmembrane</keyword>
<dbReference type="AlphaFoldDB" id="A0A0C3M457"/>
<evidence type="ECO:0000313" key="7">
    <source>
        <dbReference type="Proteomes" id="UP000054248"/>
    </source>
</evidence>
<reference evidence="7" key="2">
    <citation type="submission" date="2015-01" db="EMBL/GenBank/DDBJ databases">
        <title>Evolutionary Origins and Diversification of the Mycorrhizal Mutualists.</title>
        <authorList>
            <consortium name="DOE Joint Genome Institute"/>
            <consortium name="Mycorrhizal Genomics Consortium"/>
            <person name="Kohler A."/>
            <person name="Kuo A."/>
            <person name="Nagy L.G."/>
            <person name="Floudas D."/>
            <person name="Copeland A."/>
            <person name="Barry K.W."/>
            <person name="Cichocki N."/>
            <person name="Veneault-Fourrey C."/>
            <person name="LaButti K."/>
            <person name="Lindquist E.A."/>
            <person name="Lipzen A."/>
            <person name="Lundell T."/>
            <person name="Morin E."/>
            <person name="Murat C."/>
            <person name="Riley R."/>
            <person name="Ohm R."/>
            <person name="Sun H."/>
            <person name="Tunlid A."/>
            <person name="Henrissat B."/>
            <person name="Grigoriev I.V."/>
            <person name="Hibbett D.S."/>
            <person name="Martin F."/>
        </authorList>
    </citation>
    <scope>NUCLEOTIDE SEQUENCE [LARGE SCALE GENOMIC DNA]</scope>
    <source>
        <strain evidence="7">MUT 4182</strain>
    </source>
</reference>
<accession>A0A0C3M457</accession>
<proteinExistence type="predicted"/>
<feature type="transmembrane region" description="Helical" evidence="5">
    <location>
        <begin position="12"/>
        <end position="36"/>
    </location>
</feature>
<comment type="subcellular location">
    <subcellularLocation>
        <location evidence="1">Membrane</location>
        <topology evidence="1">Multi-pass membrane protein</topology>
    </subcellularLocation>
</comment>
<organism evidence="6 7">
    <name type="scientific">Tulasnella calospora MUT 4182</name>
    <dbReference type="NCBI Taxonomy" id="1051891"/>
    <lineage>
        <taxon>Eukaryota</taxon>
        <taxon>Fungi</taxon>
        <taxon>Dikarya</taxon>
        <taxon>Basidiomycota</taxon>
        <taxon>Agaricomycotina</taxon>
        <taxon>Agaricomycetes</taxon>
        <taxon>Cantharellales</taxon>
        <taxon>Tulasnellaceae</taxon>
        <taxon>Tulasnella</taxon>
    </lineage>
</organism>
<dbReference type="GO" id="GO:0016192">
    <property type="term" value="P:vesicle-mediated transport"/>
    <property type="evidence" value="ECO:0007669"/>
    <property type="project" value="TreeGrafter"/>
</dbReference>
<reference evidence="6 7" key="1">
    <citation type="submission" date="2014-04" db="EMBL/GenBank/DDBJ databases">
        <authorList>
            <consortium name="DOE Joint Genome Institute"/>
            <person name="Kuo A."/>
            <person name="Girlanda M."/>
            <person name="Perotto S."/>
            <person name="Kohler A."/>
            <person name="Nagy L.G."/>
            <person name="Floudas D."/>
            <person name="Copeland A."/>
            <person name="Barry K.W."/>
            <person name="Cichocki N."/>
            <person name="Veneault-Fourrey C."/>
            <person name="LaButti K."/>
            <person name="Lindquist E.A."/>
            <person name="Lipzen A."/>
            <person name="Lundell T."/>
            <person name="Morin E."/>
            <person name="Murat C."/>
            <person name="Sun H."/>
            <person name="Tunlid A."/>
            <person name="Henrissat B."/>
            <person name="Grigoriev I.V."/>
            <person name="Hibbett D.S."/>
            <person name="Martin F."/>
            <person name="Nordberg H.P."/>
            <person name="Cantor M.N."/>
            <person name="Hua S.X."/>
        </authorList>
    </citation>
    <scope>NUCLEOTIDE SEQUENCE [LARGE SCALE GENOMIC DNA]</scope>
    <source>
        <strain evidence="6 7">MUT 4182</strain>
    </source>
</reference>
<evidence type="ECO:0000256" key="4">
    <source>
        <dbReference type="ARBA" id="ARBA00023136"/>
    </source>
</evidence>
<dbReference type="InterPro" id="IPR013714">
    <property type="entry name" value="Golgi_TVP15"/>
</dbReference>
<dbReference type="HOGENOM" id="CLU_120579_2_0_1"/>
<keyword evidence="4 5" id="KW-0472">Membrane</keyword>
<evidence type="ECO:0000313" key="6">
    <source>
        <dbReference type="EMBL" id="KIO28442.1"/>
    </source>
</evidence>
<feature type="transmembrane region" description="Helical" evidence="5">
    <location>
        <begin position="101"/>
        <end position="122"/>
    </location>
</feature>
<keyword evidence="3 5" id="KW-1133">Transmembrane helix</keyword>
<feature type="transmembrane region" description="Helical" evidence="5">
    <location>
        <begin position="74"/>
        <end position="95"/>
    </location>
</feature>
<dbReference type="OrthoDB" id="423534at2759"/>
<gene>
    <name evidence="6" type="ORF">M407DRAFT_242991</name>
</gene>
<evidence type="ECO:0000256" key="3">
    <source>
        <dbReference type="ARBA" id="ARBA00022989"/>
    </source>
</evidence>
<sequence length="153" mass="16779">MDQVKDLLGQPAFVFKCINIVVGACMITGAVFQFLWHSFSSIIIGVYAVLFGGTVIGLEVYNLPSNYQTILYRYAGFLYSFVGRGVFYILVGVLITGTSPLRYAFATVVGVVGLAYVVLEFVNKFDLPPSMVPPDSIDSDIESHAVFRASQEQ</sequence>
<dbReference type="PANTHER" id="PTHR28128:SF1">
    <property type="entry name" value="GOLGI APPARATUS MEMBRANE PROTEIN TVP15"/>
    <property type="match status" value="1"/>
</dbReference>